<gene>
    <name evidence="2" type="ORF">DPRO_2955</name>
</gene>
<dbReference type="Proteomes" id="UP000219215">
    <property type="component" value="Chromosome DPRO"/>
</dbReference>
<proteinExistence type="predicted"/>
<dbReference type="KEGG" id="pprf:DPRO_2955"/>
<evidence type="ECO:0000256" key="1">
    <source>
        <dbReference type="SAM" id="SignalP"/>
    </source>
</evidence>
<protein>
    <recommendedName>
        <fullName evidence="4">Thioredoxin-like fold domain-containing protein</fullName>
    </recommendedName>
</protein>
<evidence type="ECO:0000313" key="3">
    <source>
        <dbReference type="Proteomes" id="UP000219215"/>
    </source>
</evidence>
<evidence type="ECO:0000313" key="2">
    <source>
        <dbReference type="EMBL" id="SOB59865.1"/>
    </source>
</evidence>
<sequence length="212" mass="23598">MRKYFFLTSLALALIIPSFALAADKPVTGCSPQYAAITDSAKVIFEGTGDLDITVITDPLCWHCRLGHKLLNEYPKLYGKVRMVFFPRTQFIGSDMAAWILEDAAGTDSLKDKVDFAYKHLRQPTTEDITEARMVVLSQFLVFFPEMLEGTSMEELYLRLQNDHEAHVLETARLCEEAGLAGTPVLFAGKVVLVGYGAGPWIKALEEKQACD</sequence>
<feature type="signal peptide" evidence="1">
    <location>
        <begin position="1"/>
        <end position="22"/>
    </location>
</feature>
<dbReference type="OrthoDB" id="9800545at2"/>
<feature type="chain" id="PRO_5013016562" description="Thioredoxin-like fold domain-containing protein" evidence="1">
    <location>
        <begin position="23"/>
        <end position="212"/>
    </location>
</feature>
<dbReference type="AlphaFoldDB" id="A0A2C8FBP7"/>
<dbReference type="Gene3D" id="3.40.30.10">
    <property type="entry name" value="Glutaredoxin"/>
    <property type="match status" value="1"/>
</dbReference>
<dbReference type="RefSeq" id="WP_097012668.1">
    <property type="nucleotide sequence ID" value="NZ_LT907975.1"/>
</dbReference>
<organism evidence="2 3">
    <name type="scientific">Pseudodesulfovibrio profundus</name>
    <dbReference type="NCBI Taxonomy" id="57320"/>
    <lineage>
        <taxon>Bacteria</taxon>
        <taxon>Pseudomonadati</taxon>
        <taxon>Thermodesulfobacteriota</taxon>
        <taxon>Desulfovibrionia</taxon>
        <taxon>Desulfovibrionales</taxon>
        <taxon>Desulfovibrionaceae</taxon>
    </lineage>
</organism>
<accession>A0A2C8FBP7</accession>
<dbReference type="CDD" id="cd02972">
    <property type="entry name" value="DsbA_family"/>
    <property type="match status" value="1"/>
</dbReference>
<dbReference type="SUPFAM" id="SSF52833">
    <property type="entry name" value="Thioredoxin-like"/>
    <property type="match status" value="1"/>
</dbReference>
<keyword evidence="1" id="KW-0732">Signal</keyword>
<evidence type="ECO:0008006" key="4">
    <source>
        <dbReference type="Google" id="ProtNLM"/>
    </source>
</evidence>
<keyword evidence="3" id="KW-1185">Reference proteome</keyword>
<name>A0A2C8FBP7_9BACT</name>
<dbReference type="EMBL" id="LT907975">
    <property type="protein sequence ID" value="SOB59865.1"/>
    <property type="molecule type" value="Genomic_DNA"/>
</dbReference>
<reference evidence="3" key="1">
    <citation type="submission" date="2017-09" db="EMBL/GenBank/DDBJ databases">
        <authorList>
            <person name="Regsiter A."/>
            <person name="William W."/>
        </authorList>
    </citation>
    <scope>NUCLEOTIDE SEQUENCE [LARGE SCALE GENOMIC DNA]</scope>
    <source>
        <strain evidence="3">500-1</strain>
    </source>
</reference>
<dbReference type="InterPro" id="IPR036249">
    <property type="entry name" value="Thioredoxin-like_sf"/>
</dbReference>